<evidence type="ECO:0000313" key="2">
    <source>
        <dbReference type="EMBL" id="CAB9527040.1"/>
    </source>
</evidence>
<protein>
    <submittedName>
        <fullName evidence="2">Uncharacterized protein</fullName>
    </submittedName>
</protein>
<sequence length="491" mass="51629">MVRCNFNLKAFFTRSVALVLLFANVTPVIGVGSAKDCTLKLQDGSTYVGNDINNVNGVTFSTAGTLTCEAASLFSPGPCQRATITDCLSVVCESYACLKADISTDVDAVQCKDTTACGETTLPALCTLTYSDSSTSIGAAIDAGIEGSASRSGIQYDASTNSVTCQTACDGYMLTISGCSSVISTSVCTLWAPDGTAYFGSALANLDDVEFDADTNTLTCKQTPNGQHGPCQFDSLYQSPTISGCSQLICEHVACRRAAITGVPFIDCHGAGACHSAKMTELPNDALVNCRNNTACEHTEITAADSSSGTRVFCEGFLACGVFEYANGDTIFNVDCLECRSSDACKTNDSWNSDSCLFNGETCLDGPQGSCPCSLTTCTGETYLEEDINALTDVSYDSNANSILCEGQMNGLCRGGTIMACPTVECSTQACKGTTVWKPNDLDCVGRWACKEAVLVELPSGATATCNGDRACVDAVFMHLRRRLRCHCGLH</sequence>
<keyword evidence="3" id="KW-1185">Reference proteome</keyword>
<dbReference type="AlphaFoldDB" id="A0A9N8EVB5"/>
<accession>A0A9N8EVB5</accession>
<gene>
    <name evidence="2" type="ORF">SEMRO_1932_G306141.1</name>
</gene>
<comment type="caution">
    <text evidence="2">The sequence shown here is derived from an EMBL/GenBank/DDBJ whole genome shotgun (WGS) entry which is preliminary data.</text>
</comment>
<proteinExistence type="predicted"/>
<dbReference type="EMBL" id="CAICTM010001930">
    <property type="protein sequence ID" value="CAB9527040.1"/>
    <property type="molecule type" value="Genomic_DNA"/>
</dbReference>
<feature type="chain" id="PRO_5040439512" evidence="1">
    <location>
        <begin position="31"/>
        <end position="491"/>
    </location>
</feature>
<reference evidence="2" key="1">
    <citation type="submission" date="2020-06" db="EMBL/GenBank/DDBJ databases">
        <authorList>
            <consortium name="Plant Systems Biology data submission"/>
        </authorList>
    </citation>
    <scope>NUCLEOTIDE SEQUENCE</scope>
    <source>
        <strain evidence="2">D6</strain>
    </source>
</reference>
<feature type="signal peptide" evidence="1">
    <location>
        <begin position="1"/>
        <end position="30"/>
    </location>
</feature>
<name>A0A9N8EVB5_9STRA</name>
<dbReference type="Proteomes" id="UP001153069">
    <property type="component" value="Unassembled WGS sequence"/>
</dbReference>
<organism evidence="2 3">
    <name type="scientific">Seminavis robusta</name>
    <dbReference type="NCBI Taxonomy" id="568900"/>
    <lineage>
        <taxon>Eukaryota</taxon>
        <taxon>Sar</taxon>
        <taxon>Stramenopiles</taxon>
        <taxon>Ochrophyta</taxon>
        <taxon>Bacillariophyta</taxon>
        <taxon>Bacillariophyceae</taxon>
        <taxon>Bacillariophycidae</taxon>
        <taxon>Naviculales</taxon>
        <taxon>Naviculaceae</taxon>
        <taxon>Seminavis</taxon>
    </lineage>
</organism>
<evidence type="ECO:0000313" key="3">
    <source>
        <dbReference type="Proteomes" id="UP001153069"/>
    </source>
</evidence>
<keyword evidence="1" id="KW-0732">Signal</keyword>
<evidence type="ECO:0000256" key="1">
    <source>
        <dbReference type="SAM" id="SignalP"/>
    </source>
</evidence>